<name>A0A371FQE7_MUCPR</name>
<proteinExistence type="predicted"/>
<evidence type="ECO:0008006" key="4">
    <source>
        <dbReference type="Google" id="ProtNLM"/>
    </source>
</evidence>
<keyword evidence="3" id="KW-1185">Reference proteome</keyword>
<feature type="non-terminal residue" evidence="2">
    <location>
        <position position="1"/>
    </location>
</feature>
<accession>A0A371FQE7</accession>
<comment type="caution">
    <text evidence="2">The sequence shown here is derived from an EMBL/GenBank/DDBJ whole genome shotgun (WGS) entry which is preliminary data.</text>
</comment>
<dbReference type="EMBL" id="QJKJ01008263">
    <property type="protein sequence ID" value="RDX80303.1"/>
    <property type="molecule type" value="Genomic_DNA"/>
</dbReference>
<evidence type="ECO:0000313" key="2">
    <source>
        <dbReference type="EMBL" id="RDX80303.1"/>
    </source>
</evidence>
<dbReference type="AlphaFoldDB" id="A0A371FQE7"/>
<feature type="region of interest" description="Disordered" evidence="1">
    <location>
        <begin position="1"/>
        <end position="23"/>
    </location>
</feature>
<feature type="compositionally biased region" description="Polar residues" evidence="1">
    <location>
        <begin position="1"/>
        <end position="10"/>
    </location>
</feature>
<dbReference type="Proteomes" id="UP000257109">
    <property type="component" value="Unassembled WGS sequence"/>
</dbReference>
<reference evidence="2" key="1">
    <citation type="submission" date="2018-05" db="EMBL/GenBank/DDBJ databases">
        <title>Draft genome of Mucuna pruriens seed.</title>
        <authorList>
            <person name="Nnadi N.E."/>
            <person name="Vos R."/>
            <person name="Hasami M.H."/>
            <person name="Devisetty U.K."/>
            <person name="Aguiy J.C."/>
        </authorList>
    </citation>
    <scope>NUCLEOTIDE SEQUENCE [LARGE SCALE GENOMIC DNA]</scope>
    <source>
        <strain evidence="2">JCA_2017</strain>
    </source>
</reference>
<sequence length="169" mass="19266">MQQLTVQVESMPTPAPSRTDSDRLRSNLGKLHACDLEIDRTFHSLLRSPRSSEVVNNANSDSNFGIDTFKFSMDNMADNNKTLKELVTPNVMCQPWCILYRELEQAQSYELKFGLIHLLLKFHGLAGEDPHKHLKEFHVMCSTMRPHGIPEGYIKMKTFPFSLDGVAKD</sequence>
<dbReference type="OrthoDB" id="1422241at2759"/>
<protein>
    <recommendedName>
        <fullName evidence="4">Retrotransposon gag domain-containing protein</fullName>
    </recommendedName>
</protein>
<evidence type="ECO:0000313" key="3">
    <source>
        <dbReference type="Proteomes" id="UP000257109"/>
    </source>
</evidence>
<evidence type="ECO:0000256" key="1">
    <source>
        <dbReference type="SAM" id="MobiDB-lite"/>
    </source>
</evidence>
<gene>
    <name evidence="2" type="ORF">CR513_39168</name>
</gene>
<organism evidence="2 3">
    <name type="scientific">Mucuna pruriens</name>
    <name type="common">Velvet bean</name>
    <name type="synonym">Dolichos pruriens</name>
    <dbReference type="NCBI Taxonomy" id="157652"/>
    <lineage>
        <taxon>Eukaryota</taxon>
        <taxon>Viridiplantae</taxon>
        <taxon>Streptophyta</taxon>
        <taxon>Embryophyta</taxon>
        <taxon>Tracheophyta</taxon>
        <taxon>Spermatophyta</taxon>
        <taxon>Magnoliopsida</taxon>
        <taxon>eudicotyledons</taxon>
        <taxon>Gunneridae</taxon>
        <taxon>Pentapetalae</taxon>
        <taxon>rosids</taxon>
        <taxon>fabids</taxon>
        <taxon>Fabales</taxon>
        <taxon>Fabaceae</taxon>
        <taxon>Papilionoideae</taxon>
        <taxon>50 kb inversion clade</taxon>
        <taxon>NPAAA clade</taxon>
        <taxon>indigoferoid/millettioid clade</taxon>
        <taxon>Phaseoleae</taxon>
        <taxon>Mucuna</taxon>
    </lineage>
</organism>